<dbReference type="PANTHER" id="PTHR12126:SF11">
    <property type="entry name" value="NADH DEHYDROGENASE [UBIQUINONE] 1 ALPHA SUBCOMPLEX SUBUNIT 9, MITOCHONDRIAL"/>
    <property type="match status" value="1"/>
</dbReference>
<dbReference type="InterPro" id="IPR051207">
    <property type="entry name" value="ComplexI_NDUFA9_subunit"/>
</dbReference>
<dbReference type="KEGG" id="ppd:Ppro_2769"/>
<dbReference type="Pfam" id="PF01370">
    <property type="entry name" value="Epimerase"/>
    <property type="match status" value="1"/>
</dbReference>
<proteinExistence type="predicted"/>
<gene>
    <name evidence="2" type="ordered locus">Ppro_2769</name>
</gene>
<dbReference type="Gene3D" id="3.40.50.720">
    <property type="entry name" value="NAD(P)-binding Rossmann-like Domain"/>
    <property type="match status" value="1"/>
</dbReference>
<dbReference type="Proteomes" id="UP000006732">
    <property type="component" value="Chromosome"/>
</dbReference>
<organism evidence="2 3">
    <name type="scientific">Pelobacter propionicus (strain DSM 2379 / NBRC 103807 / OttBd1)</name>
    <dbReference type="NCBI Taxonomy" id="338966"/>
    <lineage>
        <taxon>Bacteria</taxon>
        <taxon>Pseudomonadati</taxon>
        <taxon>Thermodesulfobacteriota</taxon>
        <taxon>Desulfuromonadia</taxon>
        <taxon>Desulfuromonadales</taxon>
        <taxon>Desulfuromonadaceae</taxon>
        <taxon>Pelobacter</taxon>
    </lineage>
</organism>
<reference evidence="2 3" key="1">
    <citation type="submission" date="2006-10" db="EMBL/GenBank/DDBJ databases">
        <title>Complete sequence of chromosome of Pelobacter propionicus DSM 2379.</title>
        <authorList>
            <consortium name="US DOE Joint Genome Institute"/>
            <person name="Copeland A."/>
            <person name="Lucas S."/>
            <person name="Lapidus A."/>
            <person name="Barry K."/>
            <person name="Detter J.C."/>
            <person name="Glavina del Rio T."/>
            <person name="Hammon N."/>
            <person name="Israni S."/>
            <person name="Dalin E."/>
            <person name="Tice H."/>
            <person name="Pitluck S."/>
            <person name="Saunders E."/>
            <person name="Brettin T."/>
            <person name="Bruce D."/>
            <person name="Han C."/>
            <person name="Tapia R."/>
            <person name="Schmutz J."/>
            <person name="Larimer F."/>
            <person name="Land M."/>
            <person name="Hauser L."/>
            <person name="Kyrpides N."/>
            <person name="Kim E."/>
            <person name="Lovley D."/>
            <person name="Richardson P."/>
        </authorList>
    </citation>
    <scope>NUCLEOTIDE SEQUENCE [LARGE SCALE GENOMIC DNA]</scope>
    <source>
        <strain evidence="3">DSM 2379 / NBRC 103807 / OttBd1</strain>
    </source>
</reference>
<keyword evidence="3" id="KW-1185">Reference proteome</keyword>
<evidence type="ECO:0000313" key="3">
    <source>
        <dbReference type="Proteomes" id="UP000006732"/>
    </source>
</evidence>
<accession>A1ASP8</accession>
<protein>
    <submittedName>
        <fullName evidence="2">NAD-dependent epimerase/dehydratase</fullName>
    </submittedName>
</protein>
<dbReference type="RefSeq" id="WP_011736618.1">
    <property type="nucleotide sequence ID" value="NC_008609.1"/>
</dbReference>
<dbReference type="PANTHER" id="PTHR12126">
    <property type="entry name" value="NADH-UBIQUINONE OXIDOREDUCTASE 39 KDA SUBUNIT-RELATED"/>
    <property type="match status" value="1"/>
</dbReference>
<dbReference type="eggNOG" id="COG0702">
    <property type="taxonomic scope" value="Bacteria"/>
</dbReference>
<feature type="domain" description="NAD-dependent epimerase/dehydratase" evidence="1">
    <location>
        <begin position="17"/>
        <end position="212"/>
    </location>
</feature>
<dbReference type="InterPro" id="IPR001509">
    <property type="entry name" value="Epimerase_deHydtase"/>
</dbReference>
<dbReference type="GO" id="GO:0044877">
    <property type="term" value="F:protein-containing complex binding"/>
    <property type="evidence" value="ECO:0007669"/>
    <property type="project" value="TreeGrafter"/>
</dbReference>
<dbReference type="STRING" id="338966.Ppro_2769"/>
<dbReference type="InterPro" id="IPR036291">
    <property type="entry name" value="NAD(P)-bd_dom_sf"/>
</dbReference>
<sequence>MGEPEGAVPLSPGLTVALTGGTGFVGGAIIRRLLEDRVRVRALVRPASLASCFEAKGLTWIHGELGDRESLRRLVEGASAVIHCAGSVRGACPADFEPANVSGVERIVAAARESAGHPRLLLFSSLAARSPELSDYAASKRRGEDALRSAAQGLDWTILRPPAVYGPGDREMLPLLQWMRRGILFVPGSGAGRLSLIYVSDLAEAVLCWLMNGSGLNGCFEPHDGKAGGYSWEEIRGVARELYRRSVLRVDIPRPLLELAARLNIPASRFFGYRPMLTPGKVRELCHQDWVCHDEDFRRAVNWSPRVGLAEGLRRTLG</sequence>
<evidence type="ECO:0000313" key="2">
    <source>
        <dbReference type="EMBL" id="ABL00369.1"/>
    </source>
</evidence>
<dbReference type="SUPFAM" id="SSF51735">
    <property type="entry name" value="NAD(P)-binding Rossmann-fold domains"/>
    <property type="match status" value="1"/>
</dbReference>
<evidence type="ECO:0000259" key="1">
    <source>
        <dbReference type="Pfam" id="PF01370"/>
    </source>
</evidence>
<dbReference type="HOGENOM" id="CLU_007383_6_1_7"/>
<dbReference type="AlphaFoldDB" id="A1ASP8"/>
<dbReference type="EMBL" id="CP000482">
    <property type="protein sequence ID" value="ABL00369.1"/>
    <property type="molecule type" value="Genomic_DNA"/>
</dbReference>
<name>A1ASP8_PELPD</name>
<dbReference type="OrthoDB" id="9804595at2"/>